<dbReference type="PANTHER" id="PTHR45589">
    <property type="entry name" value="WD REPEAT DOMAIN 62, ISOFORM G"/>
    <property type="match status" value="1"/>
</dbReference>
<dbReference type="OrthoDB" id="6252103at2759"/>
<dbReference type="Proteomes" id="UP000033483">
    <property type="component" value="Unassembled WGS sequence"/>
</dbReference>
<feature type="compositionally biased region" description="Low complexity" evidence="1">
    <location>
        <begin position="853"/>
        <end position="865"/>
    </location>
</feature>
<feature type="region of interest" description="Disordered" evidence="1">
    <location>
        <begin position="107"/>
        <end position="132"/>
    </location>
</feature>
<feature type="compositionally biased region" description="Low complexity" evidence="1">
    <location>
        <begin position="30"/>
        <end position="39"/>
    </location>
</feature>
<dbReference type="Gene3D" id="2.130.10.10">
    <property type="entry name" value="YVTN repeat-like/Quinoprotein amine dehydrogenase"/>
    <property type="match status" value="3"/>
</dbReference>
<organism evidence="2 3">
    <name type="scientific">Thielaviopsis punctulata</name>
    <dbReference type="NCBI Taxonomy" id="72032"/>
    <lineage>
        <taxon>Eukaryota</taxon>
        <taxon>Fungi</taxon>
        <taxon>Dikarya</taxon>
        <taxon>Ascomycota</taxon>
        <taxon>Pezizomycotina</taxon>
        <taxon>Sordariomycetes</taxon>
        <taxon>Hypocreomycetidae</taxon>
        <taxon>Microascales</taxon>
        <taxon>Ceratocystidaceae</taxon>
        <taxon>Thielaviopsis</taxon>
    </lineage>
</organism>
<comment type="caution">
    <text evidence="2">The sequence shown here is derived from an EMBL/GenBank/DDBJ whole genome shotgun (WGS) entry which is preliminary data.</text>
</comment>
<evidence type="ECO:0000313" key="3">
    <source>
        <dbReference type="Proteomes" id="UP000033483"/>
    </source>
</evidence>
<dbReference type="Pfam" id="PF00400">
    <property type="entry name" value="WD40"/>
    <property type="match status" value="1"/>
</dbReference>
<reference evidence="2 3" key="1">
    <citation type="submission" date="2015-03" db="EMBL/GenBank/DDBJ databases">
        <authorList>
            <person name="Radwan O."/>
            <person name="Al-Naeli F.A."/>
            <person name="Rendon G.A."/>
            <person name="Fields C."/>
        </authorList>
    </citation>
    <scope>NUCLEOTIDE SEQUENCE [LARGE SCALE GENOMIC DNA]</scope>
    <source>
        <strain evidence="2">CR-DP1</strain>
    </source>
</reference>
<keyword evidence="3" id="KW-1185">Reference proteome</keyword>
<dbReference type="InterPro" id="IPR001680">
    <property type="entry name" value="WD40_rpt"/>
</dbReference>
<dbReference type="SUPFAM" id="SSF50978">
    <property type="entry name" value="WD40 repeat-like"/>
    <property type="match status" value="2"/>
</dbReference>
<evidence type="ECO:0000313" key="2">
    <source>
        <dbReference type="EMBL" id="KKA26261.1"/>
    </source>
</evidence>
<feature type="compositionally biased region" description="Polar residues" evidence="1">
    <location>
        <begin position="107"/>
        <end position="125"/>
    </location>
</feature>
<feature type="compositionally biased region" description="Polar residues" evidence="1">
    <location>
        <begin position="840"/>
        <end position="852"/>
    </location>
</feature>
<gene>
    <name evidence="2" type="ORF">TD95_000014</name>
</gene>
<dbReference type="PANTHER" id="PTHR45589:SF1">
    <property type="entry name" value="WD REPEAT DOMAIN 62, ISOFORM G"/>
    <property type="match status" value="1"/>
</dbReference>
<feature type="compositionally biased region" description="Polar residues" evidence="1">
    <location>
        <begin position="911"/>
        <end position="920"/>
    </location>
</feature>
<dbReference type="InterPro" id="IPR036322">
    <property type="entry name" value="WD40_repeat_dom_sf"/>
</dbReference>
<dbReference type="SMART" id="SM00320">
    <property type="entry name" value="WD40"/>
    <property type="match status" value="5"/>
</dbReference>
<protein>
    <submittedName>
        <fullName evidence="2">Uncharacterized protein</fullName>
    </submittedName>
</protein>
<evidence type="ECO:0000256" key="1">
    <source>
        <dbReference type="SAM" id="MobiDB-lite"/>
    </source>
</evidence>
<feature type="region of interest" description="Disordered" evidence="1">
    <location>
        <begin position="1004"/>
        <end position="1048"/>
    </location>
</feature>
<dbReference type="InterPro" id="IPR052779">
    <property type="entry name" value="WDR62"/>
</dbReference>
<feature type="compositionally biased region" description="Low complexity" evidence="1">
    <location>
        <begin position="891"/>
        <end position="910"/>
    </location>
</feature>
<dbReference type="InterPro" id="IPR015943">
    <property type="entry name" value="WD40/YVTN_repeat-like_dom_sf"/>
</dbReference>
<dbReference type="EMBL" id="LAEV01002237">
    <property type="protein sequence ID" value="KKA26261.1"/>
    <property type="molecule type" value="Genomic_DNA"/>
</dbReference>
<feature type="region of interest" description="Disordered" evidence="1">
    <location>
        <begin position="782"/>
        <end position="920"/>
    </location>
</feature>
<feature type="compositionally biased region" description="Polar residues" evidence="1">
    <location>
        <begin position="1"/>
        <end position="17"/>
    </location>
</feature>
<feature type="region of interest" description="Disordered" evidence="1">
    <location>
        <begin position="1"/>
        <end position="39"/>
    </location>
</feature>
<name>A0A0F4Z850_9PEZI</name>
<proteinExistence type="predicted"/>
<dbReference type="AlphaFoldDB" id="A0A0F4Z850"/>
<sequence length="1048" mass="114833">MASTPSNRPKLTTTNSPFLPKALKSPLRGRTSTDSSLSQSRISLQRVAGTTCTSATGFDCVQSSFAYIAGGAAVVVDVDHEPAPHSFSYTYSQRFYRARPTAVPLYSVSNQTSNSPATPASTPKANDSRNRVSSGLFRECSFGSEYAESKTWTSRERIKAASCLALSRDGRFLAVGEAGYAPRVLIFGLQDSSSDVPLVSISEHSFGVRAVAWSQDTRFLASLGTVNDGFLYMWKIDPRTGAAKLFQQNRCTSAIKDIVWMGTNLITLGVRHVKAWKVEENVAPLPIKTKFNGEPPLTPLQPQKTLPGRNVLLGSMIDSTFTCAAVVDDSRTIICSEAGDVCLLEDDGKQMKLQRVLRLDFCISSITIRDLTAYVSGKAGQFVTLDVAKVVDFCEDSVLESNQAPNGIVAMGFIRNNFVTIDFGRSIEIWNRDYMPGQMQDDPSHILIPGHDEAIVGVQTLQRPNLHNADFITWSGSGKMIQWDMDGDIKSTYDVPIANITPASEAEPVNQLTVMKATKLGDLIVAGDRVGVLKVIDLHTRKCLLDTKAHSSEVQDITVFEKANSKKLIIATCGRDRTVQLFHRTSSGVLRHFQTLEFAAKVVQVLIPSEDRILTCSLDRTLQVHDVVSRTTDAEDLAAVPTRAVALKASPTSMIMSNDPKSQQIFVSLLDRSVCQYDLSTSRLLHSFKCLDESGVESAVLERLLLDQTGRDSDRLLGVSNTDKSVRMYDAQTGSFLGREWGHTEAINGLALIETDDCDLKAATVASDGTLMLWSVIGQDSSASSTSRESSPAKDSGSAHRTPLRRVLSKAELAEYQKPTIASSGRRSPPRSLNRRASRQFLSASNNVPKTPQSQSSSSDAISDSPCKKSVSPGREASPPSPRRRVHHRPSLPSLTSSSRKKSNSNLKASGNSNSNLNTATEQACRTLRAYRKKLTSTEPISQSTLEELDQELRLTVSALSNRAIRSRAVDESMLSGLLDEYSERLVSMLDEKLRLSFPQLEERGRDRDRVRDRDRDCDRSRGRGGFDESRSMERPRAVSGDSTSTLT</sequence>
<accession>A0A0F4Z850</accession>
<feature type="compositionally biased region" description="Basic and acidic residues" evidence="1">
    <location>
        <begin position="1004"/>
        <end position="1037"/>
    </location>
</feature>